<gene>
    <name evidence="4" type="ORF">S7711_05256</name>
</gene>
<dbReference type="GO" id="GO:0008270">
    <property type="term" value="F:zinc ion binding"/>
    <property type="evidence" value="ECO:0007669"/>
    <property type="project" value="InterPro"/>
</dbReference>
<reference evidence="4 5" key="1">
    <citation type="journal article" date="2014" name="BMC Genomics">
        <title>Comparative genome sequencing reveals chemotype-specific gene clusters in the toxigenic black mold Stachybotrys.</title>
        <authorList>
            <person name="Semeiks J."/>
            <person name="Borek D."/>
            <person name="Otwinowski Z."/>
            <person name="Grishin N.V."/>
        </authorList>
    </citation>
    <scope>NUCLEOTIDE SEQUENCE [LARGE SCALE GENOMIC DNA]</scope>
    <source>
        <strain evidence="5">CBS 109288 / IBT 7711</strain>
    </source>
</reference>
<feature type="domain" description="Zn(2)-C6 fungal-type" evidence="3">
    <location>
        <begin position="38"/>
        <end position="68"/>
    </location>
</feature>
<dbReference type="Proteomes" id="UP000028045">
    <property type="component" value="Unassembled WGS sequence"/>
</dbReference>
<dbReference type="GO" id="GO:0000981">
    <property type="term" value="F:DNA-binding transcription factor activity, RNA polymerase II-specific"/>
    <property type="evidence" value="ECO:0007669"/>
    <property type="project" value="InterPro"/>
</dbReference>
<sequence>MADQGFMFLTDVTPAPEEADVMDIPYRTKRPHKKSRSGCKNCKARKVKCNEERPVCRTCRLRKEDCVYPSATTNATRITSSSSSSSSSSKPAFASKQSTSLPSPSPSDGNSTPSPSSYSQNTQLVRSTNPAITANPVFLPPHVHQDELKLMWFYSTVSCGSFSVRGVEDDPVKETMRSDIVQQAFSNRFLLDTLFGLSCLHMKTLGQDFDEKRALLYRTRAFEGYRRAIAEANPESFTALTANSLLLTALTSGSFRDPEAPDLYIIDWMLVWRGIGVIVNFIDKPILEDSSIRLLFSRPPLCVSVGTPYIPHHLLLMISSIPADDPEFFDTTDYYEALEYLGCLYQGLQVDSWSTLNLRIVTWFTYLPAAFCDLARQRRPRALVILAHYAVFLKLLKTIWWLQGVGDRTLGDIRKHLSSEWHPVLQVPFEAMGVDDSLAICRLLLEDPTWMPPYSDPSSRAAFFCDELVVDVS</sequence>
<feature type="region of interest" description="Disordered" evidence="2">
    <location>
        <begin position="74"/>
        <end position="123"/>
    </location>
</feature>
<dbReference type="PROSITE" id="PS50048">
    <property type="entry name" value="ZN2_CY6_FUNGAL_2"/>
    <property type="match status" value="1"/>
</dbReference>
<evidence type="ECO:0000313" key="4">
    <source>
        <dbReference type="EMBL" id="KEY64437.1"/>
    </source>
</evidence>
<evidence type="ECO:0000259" key="3">
    <source>
        <dbReference type="PROSITE" id="PS50048"/>
    </source>
</evidence>
<dbReference type="InterPro" id="IPR036864">
    <property type="entry name" value="Zn2-C6_fun-type_DNA-bd_sf"/>
</dbReference>
<proteinExistence type="predicted"/>
<feature type="compositionally biased region" description="Low complexity" evidence="2">
    <location>
        <begin position="80"/>
        <end position="89"/>
    </location>
</feature>
<dbReference type="SMART" id="SM00066">
    <property type="entry name" value="GAL4"/>
    <property type="match status" value="1"/>
</dbReference>
<dbReference type="SUPFAM" id="SSF57701">
    <property type="entry name" value="Zn2/Cys6 DNA-binding domain"/>
    <property type="match status" value="1"/>
</dbReference>
<dbReference type="Gene3D" id="4.10.240.10">
    <property type="entry name" value="Zn(2)-C6 fungal-type DNA-binding domain"/>
    <property type="match status" value="1"/>
</dbReference>
<dbReference type="EMBL" id="KL648738">
    <property type="protein sequence ID" value="KEY64437.1"/>
    <property type="molecule type" value="Genomic_DNA"/>
</dbReference>
<evidence type="ECO:0000256" key="2">
    <source>
        <dbReference type="SAM" id="MobiDB-lite"/>
    </source>
</evidence>
<dbReference type="AlphaFoldDB" id="A0A084AGK8"/>
<dbReference type="PROSITE" id="PS00463">
    <property type="entry name" value="ZN2_CY6_FUNGAL_1"/>
    <property type="match status" value="1"/>
</dbReference>
<organism evidence="4 5">
    <name type="scientific">Stachybotrys chartarum (strain CBS 109288 / IBT 7711)</name>
    <name type="common">Toxic black mold</name>
    <name type="synonym">Stilbospora chartarum</name>
    <dbReference type="NCBI Taxonomy" id="1280523"/>
    <lineage>
        <taxon>Eukaryota</taxon>
        <taxon>Fungi</taxon>
        <taxon>Dikarya</taxon>
        <taxon>Ascomycota</taxon>
        <taxon>Pezizomycotina</taxon>
        <taxon>Sordariomycetes</taxon>
        <taxon>Hypocreomycetidae</taxon>
        <taxon>Hypocreales</taxon>
        <taxon>Stachybotryaceae</taxon>
        <taxon>Stachybotrys</taxon>
    </lineage>
</organism>
<evidence type="ECO:0000313" key="5">
    <source>
        <dbReference type="Proteomes" id="UP000028045"/>
    </source>
</evidence>
<accession>A0A084AGK8</accession>
<dbReference type="InterPro" id="IPR052400">
    <property type="entry name" value="Zn2-C6_fungal_TF"/>
</dbReference>
<keyword evidence="5" id="KW-1185">Reference proteome</keyword>
<dbReference type="Pfam" id="PF00172">
    <property type="entry name" value="Zn_clus"/>
    <property type="match status" value="1"/>
</dbReference>
<dbReference type="OrthoDB" id="5419315at2759"/>
<feature type="compositionally biased region" description="Polar residues" evidence="2">
    <location>
        <begin position="95"/>
        <end position="123"/>
    </location>
</feature>
<evidence type="ECO:0000256" key="1">
    <source>
        <dbReference type="ARBA" id="ARBA00023242"/>
    </source>
</evidence>
<keyword evidence="1" id="KW-0539">Nucleus</keyword>
<dbReference type="CDD" id="cd00067">
    <property type="entry name" value="GAL4"/>
    <property type="match status" value="1"/>
</dbReference>
<dbReference type="InterPro" id="IPR001138">
    <property type="entry name" value="Zn2Cys6_DnaBD"/>
</dbReference>
<protein>
    <recommendedName>
        <fullName evidence="3">Zn(2)-C6 fungal-type domain-containing protein</fullName>
    </recommendedName>
</protein>
<dbReference type="PANTHER" id="PTHR47657:SF7">
    <property type="entry name" value="STEROL REGULATORY ELEMENT-BINDING PROTEIN ECM22"/>
    <property type="match status" value="1"/>
</dbReference>
<name>A0A084AGK8_STACB</name>
<dbReference type="PANTHER" id="PTHR47657">
    <property type="entry name" value="STEROL REGULATORY ELEMENT-BINDING PROTEIN ECM22"/>
    <property type="match status" value="1"/>
</dbReference>
<dbReference type="HOGENOM" id="CLU_024934_7_0_1"/>